<evidence type="ECO:0000256" key="5">
    <source>
        <dbReference type="ARBA" id="ARBA00023136"/>
    </source>
</evidence>
<dbReference type="InterPro" id="IPR046354">
    <property type="entry name" value="SPACA4/Bouncer"/>
</dbReference>
<feature type="chain" id="PRO_5024270499" description="UPAR/Ly6 domain-containing protein" evidence="10">
    <location>
        <begin position="21"/>
        <end position="129"/>
    </location>
</feature>
<dbReference type="GO" id="GO:0035036">
    <property type="term" value="P:sperm-egg recognition"/>
    <property type="evidence" value="ECO:0007669"/>
    <property type="project" value="TreeGrafter"/>
</dbReference>
<dbReference type="InterPro" id="IPR016054">
    <property type="entry name" value="LY6_UPA_recep-like"/>
</dbReference>
<evidence type="ECO:0000256" key="8">
    <source>
        <dbReference type="ARBA" id="ARBA00023288"/>
    </source>
</evidence>
<evidence type="ECO:0000256" key="3">
    <source>
        <dbReference type="ARBA" id="ARBA00022622"/>
    </source>
</evidence>
<evidence type="ECO:0000256" key="4">
    <source>
        <dbReference type="ARBA" id="ARBA00022729"/>
    </source>
</evidence>
<evidence type="ECO:0000256" key="10">
    <source>
        <dbReference type="SAM" id="SignalP"/>
    </source>
</evidence>
<evidence type="ECO:0000256" key="7">
    <source>
        <dbReference type="ARBA" id="ARBA00023180"/>
    </source>
</evidence>
<keyword evidence="3" id="KW-0336">GPI-anchor</keyword>
<feature type="signal peptide" evidence="10">
    <location>
        <begin position="1"/>
        <end position="20"/>
    </location>
</feature>
<keyword evidence="8" id="KW-0449">Lipoprotein</keyword>
<sequence>MSKILVGIFTVALCFTLGYTLQCYKCEIGFWDLCFTSKTTCAANQQCFIGRGKTAGVIKVRMSGCLDIAECNKTTDVSFPSGSNTSIYQMTKTCCDTDLCNTAAPLANTHTLTFAIASLASLLLTKVLV</sequence>
<reference evidence="12 13" key="1">
    <citation type="submission" date="2019-06" db="EMBL/GenBank/DDBJ databases">
        <title>A chromosome-scale genome assembly of the striped catfish, Pangasianodon hypophthalmus.</title>
        <authorList>
            <person name="Wen M."/>
            <person name="Zahm M."/>
            <person name="Roques C."/>
            <person name="Cabau C."/>
            <person name="Klopp C."/>
            <person name="Donnadieu C."/>
            <person name="Jouanno E."/>
            <person name="Avarre J.-C."/>
            <person name="Campet M."/>
            <person name="Ha T.T.T."/>
            <person name="Dugue R."/>
            <person name="Lampietro C."/>
            <person name="Louis A."/>
            <person name="Herpin A."/>
            <person name="Echchiki A."/>
            <person name="Berthelot C."/>
            <person name="Parey E."/>
            <person name="Roest-Crollius H."/>
            <person name="Braasch I."/>
            <person name="Postlethwait J."/>
            <person name="Bobe J."/>
            <person name="Montfort J."/>
            <person name="Bouchez O."/>
            <person name="Begum T."/>
            <person name="Schartl M."/>
            <person name="Guiguen Y."/>
        </authorList>
    </citation>
    <scope>NUCLEOTIDE SEQUENCE [LARGE SCALE GENOMIC DNA]</scope>
    <source>
        <strain evidence="12 13">Indonesia</strain>
        <tissue evidence="12">Blood</tissue>
    </source>
</reference>
<keyword evidence="5" id="KW-0472">Membrane</keyword>
<dbReference type="GO" id="GO:0098552">
    <property type="term" value="C:side of membrane"/>
    <property type="evidence" value="ECO:0007669"/>
    <property type="project" value="UniProtKB-KW"/>
</dbReference>
<dbReference type="OrthoDB" id="5962859at2759"/>
<evidence type="ECO:0000256" key="6">
    <source>
        <dbReference type="ARBA" id="ARBA00023157"/>
    </source>
</evidence>
<dbReference type="EMBL" id="VFJC01000010">
    <property type="protein sequence ID" value="KAB5565328.1"/>
    <property type="molecule type" value="Genomic_DNA"/>
</dbReference>
<gene>
    <name evidence="12" type="ORF">PHYPO_G00240040</name>
</gene>
<feature type="domain" description="UPAR/Ly6" evidence="11">
    <location>
        <begin position="20"/>
        <end position="102"/>
    </location>
</feature>
<keyword evidence="4 10" id="KW-0732">Signal</keyword>
<dbReference type="PANTHER" id="PTHR47613:SF1">
    <property type="entry name" value="SPERM ACROSOME MEMBRANE-ASSOCIATED PROTEIN 4"/>
    <property type="match status" value="1"/>
</dbReference>
<name>A0A5N5NEB6_PANHP</name>
<dbReference type="Pfam" id="PF00021">
    <property type="entry name" value="UPAR_LY6"/>
    <property type="match status" value="1"/>
</dbReference>
<keyword evidence="2" id="KW-1003">Cell membrane</keyword>
<evidence type="ECO:0000259" key="11">
    <source>
        <dbReference type="Pfam" id="PF00021"/>
    </source>
</evidence>
<dbReference type="InterPro" id="IPR045860">
    <property type="entry name" value="Snake_toxin-like_sf"/>
</dbReference>
<proteinExistence type="inferred from homology"/>
<dbReference type="Gene3D" id="2.10.60.10">
    <property type="entry name" value="CD59"/>
    <property type="match status" value="1"/>
</dbReference>
<comment type="subcellular location">
    <subcellularLocation>
        <location evidence="1">Cell membrane</location>
        <topology evidence="1">Lipid-anchor</topology>
        <topology evidence="1">GPI-anchor</topology>
    </subcellularLocation>
</comment>
<keyword evidence="6" id="KW-1015">Disulfide bond</keyword>
<dbReference type="AlphaFoldDB" id="A0A5N5NEB6"/>
<evidence type="ECO:0000256" key="1">
    <source>
        <dbReference type="ARBA" id="ARBA00004609"/>
    </source>
</evidence>
<keyword evidence="13" id="KW-1185">Reference proteome</keyword>
<organism evidence="12 13">
    <name type="scientific">Pangasianodon hypophthalmus</name>
    <name type="common">Striped catfish</name>
    <name type="synonym">Helicophagus hypophthalmus</name>
    <dbReference type="NCBI Taxonomy" id="310915"/>
    <lineage>
        <taxon>Eukaryota</taxon>
        <taxon>Metazoa</taxon>
        <taxon>Chordata</taxon>
        <taxon>Craniata</taxon>
        <taxon>Vertebrata</taxon>
        <taxon>Euteleostomi</taxon>
        <taxon>Actinopterygii</taxon>
        <taxon>Neopterygii</taxon>
        <taxon>Teleostei</taxon>
        <taxon>Ostariophysi</taxon>
        <taxon>Siluriformes</taxon>
        <taxon>Pangasiidae</taxon>
        <taxon>Pangasianodon</taxon>
    </lineage>
</organism>
<dbReference type="Proteomes" id="UP000327468">
    <property type="component" value="Chromosome 9"/>
</dbReference>
<dbReference type="SUPFAM" id="SSF57302">
    <property type="entry name" value="Snake toxin-like"/>
    <property type="match status" value="1"/>
</dbReference>
<evidence type="ECO:0000256" key="2">
    <source>
        <dbReference type="ARBA" id="ARBA00022475"/>
    </source>
</evidence>
<evidence type="ECO:0000313" key="13">
    <source>
        <dbReference type="Proteomes" id="UP000327468"/>
    </source>
</evidence>
<dbReference type="PANTHER" id="PTHR47613">
    <property type="entry name" value="SPERM ACROSOME MEMBRANE-ASSOCIATED PROTEIN 4"/>
    <property type="match status" value="1"/>
</dbReference>
<comment type="caution">
    <text evidence="12">The sequence shown here is derived from an EMBL/GenBank/DDBJ whole genome shotgun (WGS) entry which is preliminary data.</text>
</comment>
<dbReference type="GO" id="GO:0005886">
    <property type="term" value="C:plasma membrane"/>
    <property type="evidence" value="ECO:0007669"/>
    <property type="project" value="UniProtKB-SubCell"/>
</dbReference>
<evidence type="ECO:0000313" key="12">
    <source>
        <dbReference type="EMBL" id="KAB5565328.1"/>
    </source>
</evidence>
<accession>A0A5N5NEB6</accession>
<protein>
    <recommendedName>
        <fullName evidence="11">UPAR/Ly6 domain-containing protein</fullName>
    </recommendedName>
</protein>
<keyword evidence="7" id="KW-0325">Glycoprotein</keyword>
<comment type="similarity">
    <text evidence="9">Belongs to the SPACA4/bouncer family.</text>
</comment>
<evidence type="ECO:0000256" key="9">
    <source>
        <dbReference type="ARBA" id="ARBA00029446"/>
    </source>
</evidence>